<evidence type="ECO:0000256" key="3">
    <source>
        <dbReference type="ARBA" id="ARBA00022553"/>
    </source>
</evidence>
<evidence type="ECO:0000313" key="8">
    <source>
        <dbReference type="Proteomes" id="UP000226442"/>
    </source>
</evidence>
<dbReference type="SMART" id="SM00387">
    <property type="entry name" value="HATPase_c"/>
    <property type="match status" value="1"/>
</dbReference>
<dbReference type="PRINTS" id="PR00344">
    <property type="entry name" value="BCTRLSENSOR"/>
</dbReference>
<proteinExistence type="predicted"/>
<gene>
    <name evidence="7" type="ORF">CP500_019325</name>
</gene>
<dbReference type="PANTHER" id="PTHR43065:SF48">
    <property type="entry name" value="HISTIDINE KINASE"/>
    <property type="match status" value="1"/>
</dbReference>
<sequence length="479" mass="53734">MLNTSCIEIPVPIVSEASRSEFRLDSTLQELSLYDFHVEATDVGSKIAQMLEAYPLLPGVILTDMGQFAGMISRRRFLEFISRPFGRELFLKRPVRALYRFAQTEILIFPSDTLIVDAAKKSLVRSRELLYEPIVVQLSTETYCLLDAHELLVAQSTIHELATKLLRQQTQSQLIQTEKLASLGQMVAGVAHEIRNPVTCITGNLNFLSNYSKDLMELLSAYEKIVGENAEIDRLKERIEFDFLQEDWAEILKSMKVSAERLTELVTSLHTFSHMDETHRKEANIHECIDSTLLIMKNRLKYNIKVTKSYGDLPLVKCYSGQLSQVFMNIISNAADALEEIKGKTGFVAAITIETEVIDVADGDCVSSELMQNYVRGDLENSKQLSLVNQKAQLNSEVAEKSQSHGWIAIRIADNGPGIPPEIQRRIFETFFTTKPAGKGTGLGLAITHQIVTEKHKGKLNLHSTPGTGTEFEILLPMI</sequence>
<dbReference type="GO" id="GO:0005524">
    <property type="term" value="F:ATP binding"/>
    <property type="evidence" value="ECO:0007669"/>
    <property type="project" value="UniProtKB-KW"/>
</dbReference>
<dbReference type="SUPFAM" id="SSF55874">
    <property type="entry name" value="ATPase domain of HSP90 chaperone/DNA topoisomerase II/histidine kinase"/>
    <property type="match status" value="1"/>
</dbReference>
<keyword evidence="5" id="KW-0902">Two-component regulatory system</keyword>
<dbReference type="Pfam" id="PF02518">
    <property type="entry name" value="HATPase_c"/>
    <property type="match status" value="1"/>
</dbReference>
<keyword evidence="7" id="KW-0067">ATP-binding</keyword>
<dbReference type="OrthoDB" id="438708at2"/>
<dbReference type="InterPro" id="IPR003594">
    <property type="entry name" value="HATPase_dom"/>
</dbReference>
<organism evidence="7 8">
    <name type="scientific">Tychonema bourrellyi FEM_GT703</name>
    <dbReference type="NCBI Taxonomy" id="2040638"/>
    <lineage>
        <taxon>Bacteria</taxon>
        <taxon>Bacillati</taxon>
        <taxon>Cyanobacteriota</taxon>
        <taxon>Cyanophyceae</taxon>
        <taxon>Oscillatoriophycideae</taxon>
        <taxon>Oscillatoriales</taxon>
        <taxon>Microcoleaceae</taxon>
        <taxon>Tychonema</taxon>
    </lineage>
</organism>
<dbReference type="Gene3D" id="3.30.565.10">
    <property type="entry name" value="Histidine kinase-like ATPase, C-terminal domain"/>
    <property type="match status" value="1"/>
</dbReference>
<dbReference type="EC" id="2.7.13.3" evidence="2"/>
<keyword evidence="4" id="KW-0808">Transferase</keyword>
<reference evidence="7" key="1">
    <citation type="submission" date="2017-10" db="EMBL/GenBank/DDBJ databases">
        <title>Draft genome sequence of the planktic cyanobacteria Tychonema bourrellyi isolated from alpine lentic freshwater.</title>
        <authorList>
            <person name="Tett A."/>
            <person name="Armanini F."/>
            <person name="Asnicar F."/>
            <person name="Boscaini A."/>
            <person name="Pasolli E."/>
            <person name="Zolfo M."/>
            <person name="Donati C."/>
            <person name="Salmaso N."/>
            <person name="Segata N."/>
        </authorList>
    </citation>
    <scope>NUCLEOTIDE SEQUENCE</scope>
    <source>
        <strain evidence="7">FEM_GT703</strain>
    </source>
</reference>
<dbReference type="PANTHER" id="PTHR43065">
    <property type="entry name" value="SENSOR HISTIDINE KINASE"/>
    <property type="match status" value="1"/>
</dbReference>
<keyword evidence="3" id="KW-0597">Phosphoprotein</keyword>
<dbReference type="SUPFAM" id="SSF47384">
    <property type="entry name" value="Homodimeric domain of signal transducing histidine kinase"/>
    <property type="match status" value="1"/>
</dbReference>
<dbReference type="InterPro" id="IPR005467">
    <property type="entry name" value="His_kinase_dom"/>
</dbReference>
<dbReference type="InterPro" id="IPR004358">
    <property type="entry name" value="Sig_transdc_His_kin-like_C"/>
</dbReference>
<dbReference type="InterPro" id="IPR003661">
    <property type="entry name" value="HisK_dim/P_dom"/>
</dbReference>
<evidence type="ECO:0000313" key="7">
    <source>
        <dbReference type="EMBL" id="PHX53849.1"/>
    </source>
</evidence>
<dbReference type="GO" id="GO:0000155">
    <property type="term" value="F:phosphorelay sensor kinase activity"/>
    <property type="evidence" value="ECO:0007669"/>
    <property type="project" value="InterPro"/>
</dbReference>
<evidence type="ECO:0000256" key="5">
    <source>
        <dbReference type="ARBA" id="ARBA00023012"/>
    </source>
</evidence>
<accession>A0A2G4EWE9</accession>
<evidence type="ECO:0000256" key="2">
    <source>
        <dbReference type="ARBA" id="ARBA00012438"/>
    </source>
</evidence>
<evidence type="ECO:0000259" key="6">
    <source>
        <dbReference type="PROSITE" id="PS50109"/>
    </source>
</evidence>
<dbReference type="AlphaFoldDB" id="A0A2G4EWE9"/>
<evidence type="ECO:0000256" key="4">
    <source>
        <dbReference type="ARBA" id="ARBA00022777"/>
    </source>
</evidence>
<dbReference type="Gene3D" id="1.10.287.130">
    <property type="match status" value="1"/>
</dbReference>
<comment type="caution">
    <text evidence="7">The sequence shown here is derived from an EMBL/GenBank/DDBJ whole genome shotgun (WGS) entry which is preliminary data.</text>
</comment>
<keyword evidence="7" id="KW-0547">Nucleotide-binding</keyword>
<dbReference type="RefSeq" id="WP_096828693.1">
    <property type="nucleotide sequence ID" value="NZ_NXIB02000149.1"/>
</dbReference>
<dbReference type="Proteomes" id="UP000226442">
    <property type="component" value="Unassembled WGS sequence"/>
</dbReference>
<dbReference type="SMART" id="SM00388">
    <property type="entry name" value="HisKA"/>
    <property type="match status" value="1"/>
</dbReference>
<dbReference type="CDD" id="cd00082">
    <property type="entry name" value="HisKA"/>
    <property type="match status" value="1"/>
</dbReference>
<name>A0A2G4EWE9_9CYAN</name>
<keyword evidence="8" id="KW-1185">Reference proteome</keyword>
<dbReference type="Pfam" id="PF00512">
    <property type="entry name" value="HisKA"/>
    <property type="match status" value="1"/>
</dbReference>
<dbReference type="InterPro" id="IPR036097">
    <property type="entry name" value="HisK_dim/P_sf"/>
</dbReference>
<feature type="domain" description="Histidine kinase" evidence="6">
    <location>
        <begin position="189"/>
        <end position="479"/>
    </location>
</feature>
<protein>
    <recommendedName>
        <fullName evidence="2">histidine kinase</fullName>
        <ecNumber evidence="2">2.7.13.3</ecNumber>
    </recommendedName>
</protein>
<dbReference type="PROSITE" id="PS50109">
    <property type="entry name" value="HIS_KIN"/>
    <property type="match status" value="1"/>
</dbReference>
<evidence type="ECO:0000256" key="1">
    <source>
        <dbReference type="ARBA" id="ARBA00000085"/>
    </source>
</evidence>
<dbReference type="InterPro" id="IPR036890">
    <property type="entry name" value="HATPase_C_sf"/>
</dbReference>
<keyword evidence="4" id="KW-0418">Kinase</keyword>
<comment type="catalytic activity">
    <reaction evidence="1">
        <text>ATP + protein L-histidine = ADP + protein N-phospho-L-histidine.</text>
        <dbReference type="EC" id="2.7.13.3"/>
    </reaction>
</comment>
<dbReference type="EMBL" id="NXIB02000149">
    <property type="protein sequence ID" value="PHX53849.1"/>
    <property type="molecule type" value="Genomic_DNA"/>
</dbReference>